<evidence type="ECO:0000313" key="3">
    <source>
        <dbReference type="EMBL" id="KNB74127.1"/>
    </source>
</evidence>
<name>A0A0K9YZS5_9BACL</name>
<protein>
    <recommendedName>
        <fullName evidence="5">Competence protein CoiA</fullName>
    </recommendedName>
</protein>
<dbReference type="PATRIC" id="fig|54915.3.peg.6350"/>
<comment type="caution">
    <text evidence="3">The sequence shown here is derived from an EMBL/GenBank/DDBJ whole genome shotgun (WGS) entry which is preliminary data.</text>
</comment>
<dbReference type="AlphaFoldDB" id="A0A0K9YZS5"/>
<dbReference type="InterPro" id="IPR057253">
    <property type="entry name" value="CoiA-like_N"/>
</dbReference>
<evidence type="ECO:0000313" key="4">
    <source>
        <dbReference type="Proteomes" id="UP000036834"/>
    </source>
</evidence>
<dbReference type="InterPro" id="IPR010330">
    <property type="entry name" value="CoiA_nuc"/>
</dbReference>
<gene>
    <name evidence="3" type="ORF">ADS79_04780</name>
</gene>
<organism evidence="3 4">
    <name type="scientific">Brevibacillus reuszeri</name>
    <dbReference type="NCBI Taxonomy" id="54915"/>
    <lineage>
        <taxon>Bacteria</taxon>
        <taxon>Bacillati</taxon>
        <taxon>Bacillota</taxon>
        <taxon>Bacilli</taxon>
        <taxon>Bacillales</taxon>
        <taxon>Paenibacillaceae</taxon>
        <taxon>Brevibacillus</taxon>
    </lineage>
</organism>
<dbReference type="STRING" id="54915.ADS79_04780"/>
<feature type="domain" description="Competence protein CoiA nuclease-like" evidence="1">
    <location>
        <begin position="61"/>
        <end position="206"/>
    </location>
</feature>
<proteinExistence type="predicted"/>
<evidence type="ECO:0000259" key="2">
    <source>
        <dbReference type="Pfam" id="PF25164"/>
    </source>
</evidence>
<dbReference type="EMBL" id="LGIQ01000005">
    <property type="protein sequence ID" value="KNB74127.1"/>
    <property type="molecule type" value="Genomic_DNA"/>
</dbReference>
<evidence type="ECO:0008006" key="5">
    <source>
        <dbReference type="Google" id="ProtNLM"/>
    </source>
</evidence>
<dbReference type="Pfam" id="PF25164">
    <property type="entry name" value="CoiA_N"/>
    <property type="match status" value="1"/>
</dbReference>
<dbReference type="Pfam" id="PF06054">
    <property type="entry name" value="CoiA_nuc"/>
    <property type="match status" value="1"/>
</dbReference>
<reference evidence="4" key="1">
    <citation type="submission" date="2015-07" db="EMBL/GenBank/DDBJ databases">
        <title>Genome sequencing project for genomic taxonomy and phylogenomics of Bacillus-like bacteria.</title>
        <authorList>
            <person name="Liu B."/>
            <person name="Wang J."/>
            <person name="Zhu Y."/>
            <person name="Liu G."/>
            <person name="Chen Q."/>
            <person name="Chen Z."/>
            <person name="Lan J."/>
            <person name="Che J."/>
            <person name="Ge C."/>
            <person name="Shi H."/>
            <person name="Pan Z."/>
            <person name="Liu X."/>
        </authorList>
    </citation>
    <scope>NUCLEOTIDE SEQUENCE [LARGE SCALE GENOMIC DNA]</scope>
    <source>
        <strain evidence="4">DSM 9887</strain>
    </source>
</reference>
<accession>A0A0K9YZS5</accession>
<evidence type="ECO:0000259" key="1">
    <source>
        <dbReference type="Pfam" id="PF06054"/>
    </source>
</evidence>
<sequence>MHVDGFIVEPEKYSDDFLRLWSRKQLRCQQCGGAVYYRHGSRVKPHFAHVAKTRCEYSEPETLEHIMGKKLLKTWIEMTYPSNVTRQEYYLEEINQRADIITVFPNGHRLCIEFQCSPISERILKRRIDGYESINVSQVWILGYSLFTEIASYRFRLLAWQDMIQRQQNKMLYLLDSLESECMFTLARVTAQRDRKTIFTCEKITRRALMEHRMSHEGSISLVNTSYLWKQKSTMRDFASREIKISKQIEKTPYLQQLIHRRGEEFLSNPLRQFAISRIGDYLSHPVMNQKIAGDHLFDIDHRLWQSFLFLTEIHKVYQRRSSYGTHKQVPKLIIKHILERDVRFPERPFRIVLKKYVKHELAHYLRDNRTEFLHVKMIHEVIYEYFCRLEYLGFLRNITPEHEYITPEGKYFGKFEVRFDRFCPELFGKTETEIKEFFRIHSLCYIRNRWFDCKTNRKIPLL</sequence>
<dbReference type="Proteomes" id="UP000036834">
    <property type="component" value="Unassembled WGS sequence"/>
</dbReference>
<feature type="domain" description="Competence protein CoiA-like N-terminal" evidence="2">
    <location>
        <begin position="15"/>
        <end position="58"/>
    </location>
</feature>